<dbReference type="Proteomes" id="UP000249341">
    <property type="component" value="Unassembled WGS sequence"/>
</dbReference>
<evidence type="ECO:0000313" key="2">
    <source>
        <dbReference type="Proteomes" id="UP000249341"/>
    </source>
</evidence>
<accession>A0A327Z0S0</accession>
<dbReference type="AlphaFoldDB" id="A0A327Z0S0"/>
<proteinExistence type="predicted"/>
<organism evidence="1 2">
    <name type="scientific">Actinoplanes lutulentus</name>
    <dbReference type="NCBI Taxonomy" id="1287878"/>
    <lineage>
        <taxon>Bacteria</taxon>
        <taxon>Bacillati</taxon>
        <taxon>Actinomycetota</taxon>
        <taxon>Actinomycetes</taxon>
        <taxon>Micromonosporales</taxon>
        <taxon>Micromonosporaceae</taxon>
        <taxon>Actinoplanes</taxon>
    </lineage>
</organism>
<evidence type="ECO:0000313" key="1">
    <source>
        <dbReference type="EMBL" id="RAK27751.1"/>
    </source>
</evidence>
<dbReference type="RefSeq" id="WP_111653844.1">
    <property type="nucleotide sequence ID" value="NZ_JACHWI010000008.1"/>
</dbReference>
<dbReference type="EMBL" id="QLMJ01000022">
    <property type="protein sequence ID" value="RAK27751.1"/>
    <property type="molecule type" value="Genomic_DNA"/>
</dbReference>
<sequence>MAGNDTFHAVREPGFTALFLLGGDDLLETVDDVDAEVRLPDGTRWSASFLTLSAIERVMTRWRQTGESGSGAFFQCSDLVIVPEPGVPAMVEALRAIMKKGPEGTLGRLD</sequence>
<dbReference type="OrthoDB" id="3394231at2"/>
<keyword evidence="2" id="KW-1185">Reference proteome</keyword>
<comment type="caution">
    <text evidence="1">The sequence shown here is derived from an EMBL/GenBank/DDBJ whole genome shotgun (WGS) entry which is preliminary data.</text>
</comment>
<reference evidence="1 2" key="1">
    <citation type="submission" date="2018-06" db="EMBL/GenBank/DDBJ databases">
        <title>Genomic Encyclopedia of Type Strains, Phase III (KMG-III): the genomes of soil and plant-associated and newly described type strains.</title>
        <authorList>
            <person name="Whitman W."/>
        </authorList>
    </citation>
    <scope>NUCLEOTIDE SEQUENCE [LARGE SCALE GENOMIC DNA]</scope>
    <source>
        <strain evidence="1 2">CGMCC 4.7090</strain>
    </source>
</reference>
<name>A0A327Z0S0_9ACTN</name>
<gene>
    <name evidence="1" type="ORF">B0I29_122134</name>
</gene>
<protein>
    <submittedName>
        <fullName evidence="1">Uncharacterized protein</fullName>
    </submittedName>
</protein>